<dbReference type="CDD" id="cd04242">
    <property type="entry name" value="AAK_G5K_ProB"/>
    <property type="match status" value="1"/>
</dbReference>
<keyword evidence="4 8" id="KW-0808">Transferase</keyword>
<proteinExistence type="inferred from homology"/>
<feature type="domain" description="PUA" evidence="9">
    <location>
        <begin position="278"/>
        <end position="358"/>
    </location>
</feature>
<organism evidence="10 11">
    <name type="scientific">Bacillus solimangrovi</name>
    <dbReference type="NCBI Taxonomy" id="1305675"/>
    <lineage>
        <taxon>Bacteria</taxon>
        <taxon>Bacillati</taxon>
        <taxon>Bacillota</taxon>
        <taxon>Bacilli</taxon>
        <taxon>Bacillales</taxon>
        <taxon>Bacillaceae</taxon>
        <taxon>Bacillus</taxon>
    </lineage>
</organism>
<keyword evidence="11" id="KW-1185">Reference proteome</keyword>
<sequence>MTKKRIVVKIGSSSLTNEKGGLAEQKLSEHVDALVRLKERGHEVVLISSGAVAAGFTDLGYPTRPITIVGKQAAAAVGQGLLMQGYTEKFKTHQIVTAQMLLTRQNFHQKEQYCNAYNALNELLKRGVLPIINENDSVAVEELTFGDNDMLSALVAGMIHADMLIILTDVNGLYDKNPKVYSDAKKYAFLPYIEEQLFQEASEESSSGLGTGGMRSKIEAAQTSLSLGISAFIGMGEGTDKLVDILQGKGNGTYIGNPVRAHVNNTKQWVGLHSEVKGTIVVDEGAKLALTQRQKSLLPAGVVDVTGDFSAGDVVEVIDQKGKVLGKGQVNYESEELQTIKGLPSDEAIEKTNRKSKVVIHRNQWVENGKESVIK</sequence>
<dbReference type="CDD" id="cd21157">
    <property type="entry name" value="PUA_G5K"/>
    <property type="match status" value="1"/>
</dbReference>
<evidence type="ECO:0000259" key="9">
    <source>
        <dbReference type="SMART" id="SM00359"/>
    </source>
</evidence>
<dbReference type="InterPro" id="IPR001057">
    <property type="entry name" value="Glu/AcGlu_kinase"/>
</dbReference>
<evidence type="ECO:0000256" key="1">
    <source>
        <dbReference type="ARBA" id="ARBA00022490"/>
    </source>
</evidence>
<dbReference type="GO" id="GO:0005829">
    <property type="term" value="C:cytosol"/>
    <property type="evidence" value="ECO:0007669"/>
    <property type="project" value="TreeGrafter"/>
</dbReference>
<evidence type="ECO:0000256" key="5">
    <source>
        <dbReference type="ARBA" id="ARBA00022741"/>
    </source>
</evidence>
<comment type="catalytic activity">
    <reaction evidence="8">
        <text>L-glutamate + ATP = L-glutamyl 5-phosphate + ADP</text>
        <dbReference type="Rhea" id="RHEA:14877"/>
        <dbReference type="ChEBI" id="CHEBI:29985"/>
        <dbReference type="ChEBI" id="CHEBI:30616"/>
        <dbReference type="ChEBI" id="CHEBI:58274"/>
        <dbReference type="ChEBI" id="CHEBI:456216"/>
        <dbReference type="EC" id="2.7.2.11"/>
    </reaction>
</comment>
<dbReference type="PANTHER" id="PTHR43654:SF1">
    <property type="entry name" value="ISOPENTENYL PHOSPHATE KINASE"/>
    <property type="match status" value="1"/>
</dbReference>
<comment type="function">
    <text evidence="8">Catalyzes the transfer of a phosphate group to glutamate to form L-glutamate 5-phosphate.</text>
</comment>
<dbReference type="InterPro" id="IPR005715">
    <property type="entry name" value="Glu_5kinase/COase_Synthase"/>
</dbReference>
<dbReference type="InterPro" id="IPR001048">
    <property type="entry name" value="Asp/Glu/Uridylate_kinase"/>
</dbReference>
<reference evidence="10 11" key="1">
    <citation type="submission" date="2016-08" db="EMBL/GenBank/DDBJ databases">
        <title>Genome of Bacillus solimangrovi GH2-4.</title>
        <authorList>
            <person name="Lim S."/>
            <person name="Kim B.-C."/>
        </authorList>
    </citation>
    <scope>NUCLEOTIDE SEQUENCE [LARGE SCALE GENOMIC DNA]</scope>
    <source>
        <strain evidence="10 11">GH2-4</strain>
    </source>
</reference>
<dbReference type="PIRSF" id="PIRSF000729">
    <property type="entry name" value="GK"/>
    <property type="match status" value="1"/>
</dbReference>
<evidence type="ECO:0000313" key="10">
    <source>
        <dbReference type="EMBL" id="OEH94200.1"/>
    </source>
</evidence>
<feature type="binding site" evidence="8">
    <location>
        <position position="49"/>
    </location>
    <ligand>
        <name>substrate</name>
    </ligand>
</feature>
<dbReference type="OrthoDB" id="9804434at2"/>
<dbReference type="InterPro" id="IPR011529">
    <property type="entry name" value="Glu_5kinase"/>
</dbReference>
<dbReference type="FunFam" id="2.30.130.10:FF:000007">
    <property type="entry name" value="Glutamate 5-kinase"/>
    <property type="match status" value="1"/>
</dbReference>
<dbReference type="HAMAP" id="MF_00456">
    <property type="entry name" value="ProB"/>
    <property type="match status" value="1"/>
</dbReference>
<dbReference type="PROSITE" id="PS50890">
    <property type="entry name" value="PUA"/>
    <property type="match status" value="1"/>
</dbReference>
<dbReference type="NCBIfam" id="TIGR01027">
    <property type="entry name" value="proB"/>
    <property type="match status" value="1"/>
</dbReference>
<dbReference type="Gene3D" id="2.30.130.10">
    <property type="entry name" value="PUA domain"/>
    <property type="match status" value="1"/>
</dbReference>
<feature type="binding site" evidence="8">
    <location>
        <position position="148"/>
    </location>
    <ligand>
        <name>substrate</name>
    </ligand>
</feature>
<dbReference type="PRINTS" id="PR00474">
    <property type="entry name" value="GLU5KINASE"/>
</dbReference>
<dbReference type="InterPro" id="IPR036974">
    <property type="entry name" value="PUA_sf"/>
</dbReference>
<gene>
    <name evidence="8" type="primary">proB</name>
    <name evidence="10" type="ORF">BFG57_09110</name>
</gene>
<feature type="binding site" evidence="8">
    <location>
        <begin position="211"/>
        <end position="217"/>
    </location>
    <ligand>
        <name>ATP</name>
        <dbReference type="ChEBI" id="CHEBI:30616"/>
    </ligand>
</feature>
<comment type="caution">
    <text evidence="10">The sequence shown here is derived from an EMBL/GenBank/DDBJ whole genome shotgun (WGS) entry which is preliminary data.</text>
</comment>
<dbReference type="GO" id="GO:0003723">
    <property type="term" value="F:RNA binding"/>
    <property type="evidence" value="ECO:0007669"/>
    <property type="project" value="InterPro"/>
</dbReference>
<keyword evidence="6 8" id="KW-0418">Kinase</keyword>
<dbReference type="SUPFAM" id="SSF88697">
    <property type="entry name" value="PUA domain-like"/>
    <property type="match status" value="1"/>
</dbReference>
<dbReference type="FunFam" id="3.40.1160.10:FF:000018">
    <property type="entry name" value="Glutamate 5-kinase"/>
    <property type="match status" value="1"/>
</dbReference>
<dbReference type="InterPro" id="IPR002478">
    <property type="entry name" value="PUA"/>
</dbReference>
<dbReference type="InterPro" id="IPR015947">
    <property type="entry name" value="PUA-like_sf"/>
</dbReference>
<feature type="binding site" evidence="8">
    <location>
        <position position="9"/>
    </location>
    <ligand>
        <name>ATP</name>
        <dbReference type="ChEBI" id="CHEBI:30616"/>
    </ligand>
</feature>
<dbReference type="Pfam" id="PF00696">
    <property type="entry name" value="AA_kinase"/>
    <property type="match status" value="1"/>
</dbReference>
<feature type="binding site" evidence="8">
    <location>
        <begin position="168"/>
        <end position="169"/>
    </location>
    <ligand>
        <name>ATP</name>
        <dbReference type="ChEBI" id="CHEBI:30616"/>
    </ligand>
</feature>
<dbReference type="GO" id="GO:0005524">
    <property type="term" value="F:ATP binding"/>
    <property type="evidence" value="ECO:0007669"/>
    <property type="project" value="UniProtKB-KW"/>
</dbReference>
<comment type="pathway">
    <text evidence="8">Amino-acid biosynthesis; L-proline biosynthesis; L-glutamate 5-semialdehyde from L-glutamate: step 1/2.</text>
</comment>
<evidence type="ECO:0000313" key="11">
    <source>
        <dbReference type="Proteomes" id="UP000095209"/>
    </source>
</evidence>
<comment type="similarity">
    <text evidence="8">Belongs to the glutamate 5-kinase family.</text>
</comment>
<dbReference type="UniPathway" id="UPA00098">
    <property type="reaction ID" value="UER00359"/>
</dbReference>
<dbReference type="RefSeq" id="WP_069715763.1">
    <property type="nucleotide sequence ID" value="NZ_MJEH01000004.1"/>
</dbReference>
<name>A0A1E5LJE1_9BACI</name>
<dbReference type="Proteomes" id="UP000095209">
    <property type="component" value="Unassembled WGS sequence"/>
</dbReference>
<dbReference type="Pfam" id="PF01472">
    <property type="entry name" value="PUA"/>
    <property type="match status" value="1"/>
</dbReference>
<dbReference type="GO" id="GO:0004349">
    <property type="term" value="F:glutamate 5-kinase activity"/>
    <property type="evidence" value="ECO:0007669"/>
    <property type="project" value="UniProtKB-UniRule"/>
</dbReference>
<dbReference type="PANTHER" id="PTHR43654">
    <property type="entry name" value="GLUTAMATE 5-KINASE"/>
    <property type="match status" value="1"/>
</dbReference>
<evidence type="ECO:0000256" key="6">
    <source>
        <dbReference type="ARBA" id="ARBA00022777"/>
    </source>
</evidence>
<evidence type="ECO:0000256" key="4">
    <source>
        <dbReference type="ARBA" id="ARBA00022679"/>
    </source>
</evidence>
<evidence type="ECO:0000256" key="3">
    <source>
        <dbReference type="ARBA" id="ARBA00022650"/>
    </source>
</evidence>
<protein>
    <recommendedName>
        <fullName evidence="8">Glutamate 5-kinase</fullName>
        <ecNumber evidence="8">2.7.2.11</ecNumber>
    </recommendedName>
    <alternativeName>
        <fullName evidence="8">Gamma-glutamyl kinase</fullName>
        <shortName evidence="8">GK</shortName>
    </alternativeName>
</protein>
<keyword evidence="2 8" id="KW-0028">Amino-acid biosynthesis</keyword>
<evidence type="ECO:0000256" key="2">
    <source>
        <dbReference type="ARBA" id="ARBA00022605"/>
    </source>
</evidence>
<dbReference type="AlphaFoldDB" id="A0A1E5LJE1"/>
<dbReference type="STRING" id="1305675.BFG57_09110"/>
<keyword evidence="1 8" id="KW-0963">Cytoplasm</keyword>
<dbReference type="EC" id="2.7.2.11" evidence="8"/>
<comment type="subcellular location">
    <subcellularLocation>
        <location evidence="8">Cytoplasm</location>
    </subcellularLocation>
</comment>
<dbReference type="Gene3D" id="3.40.1160.10">
    <property type="entry name" value="Acetylglutamate kinase-like"/>
    <property type="match status" value="1"/>
</dbReference>
<dbReference type="GO" id="GO:0055129">
    <property type="term" value="P:L-proline biosynthetic process"/>
    <property type="evidence" value="ECO:0007669"/>
    <property type="project" value="UniProtKB-UniRule"/>
</dbReference>
<keyword evidence="5 8" id="KW-0547">Nucleotide-binding</keyword>
<evidence type="ECO:0000256" key="8">
    <source>
        <dbReference type="HAMAP-Rule" id="MF_00456"/>
    </source>
</evidence>
<dbReference type="SUPFAM" id="SSF53633">
    <property type="entry name" value="Carbamate kinase-like"/>
    <property type="match status" value="1"/>
</dbReference>
<evidence type="ECO:0000256" key="7">
    <source>
        <dbReference type="ARBA" id="ARBA00022840"/>
    </source>
</evidence>
<feature type="binding site" evidence="8">
    <location>
        <position position="136"/>
    </location>
    <ligand>
        <name>substrate</name>
    </ligand>
</feature>
<dbReference type="InterPro" id="IPR036393">
    <property type="entry name" value="AceGlu_kinase-like_sf"/>
</dbReference>
<dbReference type="InterPro" id="IPR041739">
    <property type="entry name" value="G5K_ProB"/>
</dbReference>
<keyword evidence="7 8" id="KW-0067">ATP-binding</keyword>
<dbReference type="SMART" id="SM00359">
    <property type="entry name" value="PUA"/>
    <property type="match status" value="1"/>
</dbReference>
<dbReference type="EMBL" id="MJEH01000004">
    <property type="protein sequence ID" value="OEH94200.1"/>
    <property type="molecule type" value="Genomic_DNA"/>
</dbReference>
<accession>A0A1E5LJE1</accession>
<keyword evidence="3 8" id="KW-0641">Proline biosynthesis</keyword>